<comment type="caution">
    <text evidence="9">The sequence shown here is derived from an EMBL/GenBank/DDBJ whole genome shotgun (WGS) entry which is preliminary data.</text>
</comment>
<dbReference type="Pfam" id="PF00027">
    <property type="entry name" value="cNMP_binding"/>
    <property type="match status" value="1"/>
</dbReference>
<dbReference type="PANTHER" id="PTHR45689:SF5">
    <property type="entry name" value="I[[H]] CHANNEL, ISOFORM E"/>
    <property type="match status" value="1"/>
</dbReference>
<keyword evidence="10" id="KW-1185">Reference proteome</keyword>
<dbReference type="AlphaFoldDB" id="A0A1R2CC96"/>
<dbReference type="SUPFAM" id="SSF51206">
    <property type="entry name" value="cAMP-binding domain-like"/>
    <property type="match status" value="2"/>
</dbReference>
<evidence type="ECO:0000256" key="4">
    <source>
        <dbReference type="ARBA" id="ARBA00022989"/>
    </source>
</evidence>
<sequence>MEFNQAELQTHCSRNLNKDCLGFQPLFNHEENDESEELLGFEYSESESKTSRLIKKSLIKISSPFYKYWEFIGIILSIYSCVVIPFTTAFYENKSITLIIVDTIIDFFFTIDFILKFFTSYKDKKGQEIFNWKKIWRNYLKKKFWVDVVSTFPIDKLLFLLGNKHGPSITIINLLKILRLRRISFMSKSKASLLLRLGFVITNFLLVVHIAGCVWFIVVRENERWIPYQDVEKGYTELYSYSLWRKYITNLFEGIWLIFGQEVVPSTYEEIWAACILIILGMVITSYLFGEILMFTSRLGIKYERRKKALDMSISVINRMKTSKSIKKKVLDFITNIYPTLSSQVEFERLCHYISPLLQKEVLKCIYQPMLTKNFLFLDDPKLSDFIINRVNYTFYQPEEEIITEGTRAADFYILVNGVCAVFVKLKNHKKTKVCSINEGMQFGEIGLLYKTYRTATVVSHGFSTVAHLGKDEFRILTNAFPYIIDELKCRIKEYKDPWKSYIQSIFTQSEIFESLPSEIFDDTVYKMKVLKIYSGEYLFKSGEYMKGVYALASGTLKLSIMLNENRQSHYKDIGTSQSVMETENQENEKVVMNIRVAKGQTIKAEVVPIMTEGSEDDSKILSSDHLLEVEIALMNQGTLIYPNLGIHKNQIHKLHCKAVENSTVYLLDHDMIKHFTKESSSFRKATEQVPDKNYVDILSYEGFSNYIRFLWRKSITRTILRCREIREKKNKSLKKMLEKLKAIISCQQAGNYNLAEDILKDVVSYKYIRKNGDLDSASLYSGCLPLSHPILVSFNKATDNNSKESLLHQCSSLKKDIISNIPNIQTCKQRVLNSIGLMTTLLEILKK</sequence>
<feature type="transmembrane region" description="Helical" evidence="7">
    <location>
        <begin position="68"/>
        <end position="90"/>
    </location>
</feature>
<dbReference type="PROSITE" id="PS50042">
    <property type="entry name" value="CNMP_BINDING_3"/>
    <property type="match status" value="2"/>
</dbReference>
<keyword evidence="4 7" id="KW-1133">Transmembrane helix</keyword>
<organism evidence="9 10">
    <name type="scientific">Stentor coeruleus</name>
    <dbReference type="NCBI Taxonomy" id="5963"/>
    <lineage>
        <taxon>Eukaryota</taxon>
        <taxon>Sar</taxon>
        <taxon>Alveolata</taxon>
        <taxon>Ciliophora</taxon>
        <taxon>Postciliodesmatophora</taxon>
        <taxon>Heterotrichea</taxon>
        <taxon>Heterotrichida</taxon>
        <taxon>Stentoridae</taxon>
        <taxon>Stentor</taxon>
    </lineage>
</organism>
<dbReference type="InterPro" id="IPR000595">
    <property type="entry name" value="cNMP-bd_dom"/>
</dbReference>
<evidence type="ECO:0000256" key="6">
    <source>
        <dbReference type="ARBA" id="ARBA00023136"/>
    </source>
</evidence>
<dbReference type="Gene3D" id="2.60.120.10">
    <property type="entry name" value="Jelly Rolls"/>
    <property type="match status" value="2"/>
</dbReference>
<feature type="domain" description="Cyclic nucleotide-binding" evidence="8">
    <location>
        <begin position="387"/>
        <end position="477"/>
    </location>
</feature>
<evidence type="ECO:0000256" key="3">
    <source>
        <dbReference type="ARBA" id="ARBA00022692"/>
    </source>
</evidence>
<dbReference type="InterPro" id="IPR005821">
    <property type="entry name" value="Ion_trans_dom"/>
</dbReference>
<evidence type="ECO:0000256" key="2">
    <source>
        <dbReference type="ARBA" id="ARBA00022448"/>
    </source>
</evidence>
<dbReference type="SMART" id="SM00100">
    <property type="entry name" value="cNMP"/>
    <property type="match status" value="2"/>
</dbReference>
<dbReference type="InterPro" id="IPR018488">
    <property type="entry name" value="cNMP-bd_CS"/>
</dbReference>
<dbReference type="GO" id="GO:0098855">
    <property type="term" value="C:HCN channel complex"/>
    <property type="evidence" value="ECO:0007669"/>
    <property type="project" value="TreeGrafter"/>
</dbReference>
<dbReference type="SUPFAM" id="SSF81324">
    <property type="entry name" value="Voltage-gated potassium channels"/>
    <property type="match status" value="1"/>
</dbReference>
<dbReference type="Gene3D" id="1.10.287.70">
    <property type="match status" value="1"/>
</dbReference>
<dbReference type="GO" id="GO:0005249">
    <property type="term" value="F:voltage-gated potassium channel activity"/>
    <property type="evidence" value="ECO:0007669"/>
    <property type="project" value="TreeGrafter"/>
</dbReference>
<dbReference type="GO" id="GO:0035725">
    <property type="term" value="P:sodium ion transmembrane transport"/>
    <property type="evidence" value="ECO:0007669"/>
    <property type="project" value="TreeGrafter"/>
</dbReference>
<dbReference type="EMBL" id="MPUH01000200">
    <property type="protein sequence ID" value="OMJ86623.1"/>
    <property type="molecule type" value="Genomic_DNA"/>
</dbReference>
<feature type="transmembrane region" description="Helical" evidence="7">
    <location>
        <begin position="96"/>
        <end position="115"/>
    </location>
</feature>
<feature type="domain" description="Cyclic nucleotide-binding" evidence="8">
    <location>
        <begin position="512"/>
        <end position="582"/>
    </location>
</feature>
<feature type="transmembrane region" description="Helical" evidence="7">
    <location>
        <begin position="271"/>
        <end position="296"/>
    </location>
</feature>
<dbReference type="Proteomes" id="UP000187209">
    <property type="component" value="Unassembled WGS sequence"/>
</dbReference>
<evidence type="ECO:0000256" key="7">
    <source>
        <dbReference type="SAM" id="Phobius"/>
    </source>
</evidence>
<name>A0A1R2CC96_9CILI</name>
<dbReference type="InterPro" id="IPR051413">
    <property type="entry name" value="K/Na_HCN_channel"/>
</dbReference>
<evidence type="ECO:0000259" key="8">
    <source>
        <dbReference type="PROSITE" id="PS50042"/>
    </source>
</evidence>
<comment type="subcellular location">
    <subcellularLocation>
        <location evidence="1">Membrane</location>
        <topology evidence="1">Multi-pass membrane protein</topology>
    </subcellularLocation>
</comment>
<evidence type="ECO:0000313" key="9">
    <source>
        <dbReference type="EMBL" id="OMJ86623.1"/>
    </source>
</evidence>
<dbReference type="PANTHER" id="PTHR45689">
    <property type="entry name" value="I[[H]] CHANNEL, ISOFORM E"/>
    <property type="match status" value="1"/>
</dbReference>
<dbReference type="OrthoDB" id="313376at2759"/>
<dbReference type="Pfam" id="PF00520">
    <property type="entry name" value="Ion_trans"/>
    <property type="match status" value="1"/>
</dbReference>
<dbReference type="InterPro" id="IPR014710">
    <property type="entry name" value="RmlC-like_jellyroll"/>
</dbReference>
<accession>A0A1R2CC96</accession>
<keyword evidence="3 7" id="KW-0812">Transmembrane</keyword>
<evidence type="ECO:0000256" key="1">
    <source>
        <dbReference type="ARBA" id="ARBA00004141"/>
    </source>
</evidence>
<dbReference type="CDD" id="cd00038">
    <property type="entry name" value="CAP_ED"/>
    <property type="match status" value="1"/>
</dbReference>
<gene>
    <name evidence="9" type="ORF">SteCoe_11839</name>
</gene>
<keyword evidence="2" id="KW-0813">Transport</keyword>
<reference evidence="9 10" key="1">
    <citation type="submission" date="2016-11" db="EMBL/GenBank/DDBJ databases">
        <title>The macronuclear genome of Stentor coeruleus: a giant cell with tiny introns.</title>
        <authorList>
            <person name="Slabodnick M."/>
            <person name="Ruby J.G."/>
            <person name="Reiff S.B."/>
            <person name="Swart E.C."/>
            <person name="Gosai S."/>
            <person name="Prabakaran S."/>
            <person name="Witkowska E."/>
            <person name="Larue G.E."/>
            <person name="Fisher S."/>
            <person name="Freeman R.M."/>
            <person name="Gunawardena J."/>
            <person name="Chu W."/>
            <person name="Stover N.A."/>
            <person name="Gregory B.D."/>
            <person name="Nowacki M."/>
            <person name="Derisi J."/>
            <person name="Roy S.W."/>
            <person name="Marshall W.F."/>
            <person name="Sood P."/>
        </authorList>
    </citation>
    <scope>NUCLEOTIDE SEQUENCE [LARGE SCALE GENOMIC DNA]</scope>
    <source>
        <strain evidence="9">WM001</strain>
    </source>
</reference>
<evidence type="ECO:0000313" key="10">
    <source>
        <dbReference type="Proteomes" id="UP000187209"/>
    </source>
</evidence>
<dbReference type="PROSITE" id="PS00889">
    <property type="entry name" value="CNMP_BINDING_2"/>
    <property type="match status" value="1"/>
</dbReference>
<dbReference type="InterPro" id="IPR018490">
    <property type="entry name" value="cNMP-bd_dom_sf"/>
</dbReference>
<keyword evidence="6 7" id="KW-0472">Membrane</keyword>
<feature type="transmembrane region" description="Helical" evidence="7">
    <location>
        <begin position="193"/>
        <end position="218"/>
    </location>
</feature>
<dbReference type="GO" id="GO:0003254">
    <property type="term" value="P:regulation of membrane depolarization"/>
    <property type="evidence" value="ECO:0007669"/>
    <property type="project" value="TreeGrafter"/>
</dbReference>
<dbReference type="PROSITE" id="PS00888">
    <property type="entry name" value="CNMP_BINDING_1"/>
    <property type="match status" value="1"/>
</dbReference>
<evidence type="ECO:0000256" key="5">
    <source>
        <dbReference type="ARBA" id="ARBA00023065"/>
    </source>
</evidence>
<keyword evidence="5" id="KW-0406">Ion transport</keyword>
<protein>
    <recommendedName>
        <fullName evidence="8">Cyclic nucleotide-binding domain-containing protein</fullName>
    </recommendedName>
</protein>
<proteinExistence type="predicted"/>